<dbReference type="InterPro" id="IPR006056">
    <property type="entry name" value="RidA"/>
</dbReference>
<dbReference type="OrthoDB" id="9803101at2"/>
<name>A0A3D9D271_9FLAO</name>
<dbReference type="Gene3D" id="3.30.1330.40">
    <property type="entry name" value="RutC-like"/>
    <property type="match status" value="1"/>
</dbReference>
<dbReference type="PROSITE" id="PS01094">
    <property type="entry name" value="UPF0076"/>
    <property type="match status" value="1"/>
</dbReference>
<dbReference type="CDD" id="cd00448">
    <property type="entry name" value="YjgF_YER057c_UK114_family"/>
    <property type="match status" value="1"/>
</dbReference>
<dbReference type="FunFam" id="3.30.1330.40:FF:000001">
    <property type="entry name" value="L-PSP family endoribonuclease"/>
    <property type="match status" value="1"/>
</dbReference>
<dbReference type="EMBL" id="QNUG01000006">
    <property type="protein sequence ID" value="REC72037.1"/>
    <property type="molecule type" value="Genomic_DNA"/>
</dbReference>
<protein>
    <recommendedName>
        <fullName evidence="5">2-iminobutanoate/2-iminopropanoate deaminase</fullName>
    </recommendedName>
</protein>
<dbReference type="InterPro" id="IPR019897">
    <property type="entry name" value="RidA_CS"/>
</dbReference>
<dbReference type="Proteomes" id="UP000256326">
    <property type="component" value="Unassembled WGS sequence"/>
</dbReference>
<organism evidence="3 4">
    <name type="scientific">Epilithonimonas hispanica</name>
    <dbReference type="NCBI Taxonomy" id="358687"/>
    <lineage>
        <taxon>Bacteria</taxon>
        <taxon>Pseudomonadati</taxon>
        <taxon>Bacteroidota</taxon>
        <taxon>Flavobacteriia</taxon>
        <taxon>Flavobacteriales</taxon>
        <taxon>Weeksellaceae</taxon>
        <taxon>Chryseobacterium group</taxon>
        <taxon>Epilithonimonas</taxon>
    </lineage>
</organism>
<evidence type="ECO:0000256" key="1">
    <source>
        <dbReference type="ARBA" id="ARBA00010552"/>
    </source>
</evidence>
<dbReference type="InterPro" id="IPR006175">
    <property type="entry name" value="YjgF/YER057c/UK114"/>
</dbReference>
<dbReference type="RefSeq" id="WP_116032923.1">
    <property type="nucleotide sequence ID" value="NZ_JBHLVV010000085.1"/>
</dbReference>
<dbReference type="Pfam" id="PF01042">
    <property type="entry name" value="Ribonuc_L-PSP"/>
    <property type="match status" value="1"/>
</dbReference>
<feature type="chain" id="PRO_5017597254" description="2-iminobutanoate/2-iminopropanoate deaminase" evidence="2">
    <location>
        <begin position="21"/>
        <end position="146"/>
    </location>
</feature>
<evidence type="ECO:0008006" key="5">
    <source>
        <dbReference type="Google" id="ProtNLM"/>
    </source>
</evidence>
<dbReference type="GO" id="GO:0019239">
    <property type="term" value="F:deaminase activity"/>
    <property type="evidence" value="ECO:0007669"/>
    <property type="project" value="TreeGrafter"/>
</dbReference>
<comment type="caution">
    <text evidence="3">The sequence shown here is derived from an EMBL/GenBank/DDBJ whole genome shotgun (WGS) entry which is preliminary data.</text>
</comment>
<dbReference type="InterPro" id="IPR035959">
    <property type="entry name" value="RutC-like_sf"/>
</dbReference>
<reference evidence="3 4" key="1">
    <citation type="journal article" date="2006" name="Int. J. Syst. Evol. Microbiol.">
        <title>Chryseobacterium hispanicum sp. nov., isolated from the drinking water distribution system of Sevilla, Spain.</title>
        <authorList>
            <person name="Gallego V."/>
            <person name="Garcia M.T."/>
            <person name="Ventosa A."/>
        </authorList>
    </citation>
    <scope>NUCLEOTIDE SEQUENCE [LARGE SCALE GENOMIC DNA]</scope>
    <source>
        <strain evidence="3 4">KCTC 22104</strain>
    </source>
</reference>
<feature type="signal peptide" evidence="2">
    <location>
        <begin position="1"/>
        <end position="20"/>
    </location>
</feature>
<dbReference type="PROSITE" id="PS51257">
    <property type="entry name" value="PROKAR_LIPOPROTEIN"/>
    <property type="match status" value="1"/>
</dbReference>
<evidence type="ECO:0000313" key="4">
    <source>
        <dbReference type="Proteomes" id="UP000256326"/>
    </source>
</evidence>
<dbReference type="NCBIfam" id="TIGR00004">
    <property type="entry name" value="Rid family detoxifying hydrolase"/>
    <property type="match status" value="1"/>
</dbReference>
<dbReference type="AlphaFoldDB" id="A0A3D9D271"/>
<proteinExistence type="inferred from homology"/>
<dbReference type="PANTHER" id="PTHR11803">
    <property type="entry name" value="2-IMINOBUTANOATE/2-IMINOPROPANOATE DEAMINASE RIDA"/>
    <property type="match status" value="1"/>
</dbReference>
<comment type="similarity">
    <text evidence="1">Belongs to the RutC family.</text>
</comment>
<evidence type="ECO:0000256" key="2">
    <source>
        <dbReference type="SAM" id="SignalP"/>
    </source>
</evidence>
<evidence type="ECO:0000313" key="3">
    <source>
        <dbReference type="EMBL" id="REC72037.1"/>
    </source>
</evidence>
<dbReference type="SUPFAM" id="SSF55298">
    <property type="entry name" value="YjgF-like"/>
    <property type="match status" value="1"/>
</dbReference>
<keyword evidence="2" id="KW-0732">Signal</keyword>
<dbReference type="PANTHER" id="PTHR11803:SF39">
    <property type="entry name" value="2-IMINOBUTANOATE_2-IMINOPROPANOATE DEAMINASE"/>
    <property type="match status" value="1"/>
</dbReference>
<accession>A0A3D9D271</accession>
<keyword evidence="4" id="KW-1185">Reference proteome</keyword>
<gene>
    <name evidence="3" type="ORF">DRF58_03550</name>
</gene>
<dbReference type="GO" id="GO:0005829">
    <property type="term" value="C:cytosol"/>
    <property type="evidence" value="ECO:0007669"/>
    <property type="project" value="TreeGrafter"/>
</dbReference>
<sequence length="146" mass="16842">MHRFILLFLALTLLSCSTNKQIVAVKHTDLPKAIGPYSHSTSYENLVFVSGQIGIDPKTNRLKEGFEEQIVQIFENLKTILKDNHSDFDHIVKTTIFITDMKQFETVNKIYNHYFKNRFPARSTVEIKSLPRNASIEIECIAIQEN</sequence>